<evidence type="ECO:0008006" key="3">
    <source>
        <dbReference type="Google" id="ProtNLM"/>
    </source>
</evidence>
<proteinExistence type="predicted"/>
<accession>A0A1G2SB18</accession>
<evidence type="ECO:0000313" key="1">
    <source>
        <dbReference type="EMBL" id="OHA81571.1"/>
    </source>
</evidence>
<dbReference type="EMBL" id="MHUT01000006">
    <property type="protein sequence ID" value="OHA81571.1"/>
    <property type="molecule type" value="Genomic_DNA"/>
</dbReference>
<protein>
    <recommendedName>
        <fullName evidence="3">SHS2 domain-containing protein</fullName>
    </recommendedName>
</protein>
<evidence type="ECO:0000313" key="2">
    <source>
        <dbReference type="Proteomes" id="UP000179118"/>
    </source>
</evidence>
<organism evidence="1 2">
    <name type="scientific">Candidatus Yonathbacteria bacterium RIFCSPHIGHO2_02_FULL_44_14</name>
    <dbReference type="NCBI Taxonomy" id="1802724"/>
    <lineage>
        <taxon>Bacteria</taxon>
        <taxon>Candidatus Yonathiibacteriota</taxon>
    </lineage>
</organism>
<comment type="caution">
    <text evidence="1">The sequence shown here is derived from an EMBL/GenBank/DDBJ whole genome shotgun (WGS) entry which is preliminary data.</text>
</comment>
<reference evidence="1 2" key="1">
    <citation type="journal article" date="2016" name="Nat. Commun.">
        <title>Thousands of microbial genomes shed light on interconnected biogeochemical processes in an aquifer system.</title>
        <authorList>
            <person name="Anantharaman K."/>
            <person name="Brown C.T."/>
            <person name="Hug L.A."/>
            <person name="Sharon I."/>
            <person name="Castelle C.J."/>
            <person name="Probst A.J."/>
            <person name="Thomas B.C."/>
            <person name="Singh A."/>
            <person name="Wilkins M.J."/>
            <person name="Karaoz U."/>
            <person name="Brodie E.L."/>
            <person name="Williams K.H."/>
            <person name="Hubbard S.S."/>
            <person name="Banfield J.F."/>
        </authorList>
    </citation>
    <scope>NUCLEOTIDE SEQUENCE [LARGE SCALE GENOMIC DNA]</scope>
</reference>
<dbReference type="Proteomes" id="UP000179118">
    <property type="component" value="Unassembled WGS sequence"/>
</dbReference>
<gene>
    <name evidence="1" type="ORF">A3D51_02240</name>
</gene>
<sequence>MALSFFTKQKQDESLVLLVDIGSASVGGALVKIEKGSAPHILVTVRENISFQDALSPARFLVAMNRSLDKVLKTMQIKTNPVGLSQATKPTGLPAHIFCTLSSPWFILKSRHLRIAHQEEFEVTERILDEFINEDIALLKEELKETLPPKDVKIIEKKIVQIKLNGYEVRNPYGQKTSRIELSMIVGVSSGKVVESIERKLSNFFHVKSVHFGAFPIAAFSAIRDIFPNEKNFLFIDITGEATDVSLVSNDILAGTVAFSRGKNFFIREISTQLHTVHEEAATLFAMFLRDELDAVQHSKIAAIVAHTEDEWLMRFKKAIGILKGNGMLPFKVFFTADADIAPMLSRLIGTTKLELLKAASLDVQYLDQHIVAKFVSFEAEVTRDPFIVVEALLTEKLFKQHT</sequence>
<dbReference type="AlphaFoldDB" id="A0A1G2SB18"/>
<name>A0A1G2SB18_9BACT</name>